<protein>
    <submittedName>
        <fullName evidence="9">Acriflavin resistance periplasmic protein</fullName>
    </submittedName>
</protein>
<evidence type="ECO:0000259" key="8">
    <source>
        <dbReference type="Pfam" id="PF25967"/>
    </source>
</evidence>
<evidence type="ECO:0000259" key="6">
    <source>
        <dbReference type="Pfam" id="PF25917"/>
    </source>
</evidence>
<accession>Q2LRD3</accession>
<feature type="domain" description="Multidrug resistance protein MdtA-like C-terminal permuted SH3" evidence="8">
    <location>
        <begin position="345"/>
        <end position="406"/>
    </location>
</feature>
<dbReference type="NCBIfam" id="TIGR01730">
    <property type="entry name" value="RND_mfp"/>
    <property type="match status" value="1"/>
</dbReference>
<dbReference type="Gene3D" id="2.40.30.170">
    <property type="match status" value="1"/>
</dbReference>
<evidence type="ECO:0000256" key="1">
    <source>
        <dbReference type="ARBA" id="ARBA00004196"/>
    </source>
</evidence>
<evidence type="ECO:0000259" key="7">
    <source>
        <dbReference type="Pfam" id="PF25944"/>
    </source>
</evidence>
<dbReference type="GO" id="GO:0030313">
    <property type="term" value="C:cell envelope"/>
    <property type="evidence" value="ECO:0007669"/>
    <property type="project" value="UniProtKB-SubCell"/>
</dbReference>
<dbReference type="InterPro" id="IPR058625">
    <property type="entry name" value="MdtA-like_BSH"/>
</dbReference>
<proteinExistence type="inferred from homology"/>
<dbReference type="FunFam" id="2.40.420.20:FF:000001">
    <property type="entry name" value="Efflux RND transporter periplasmic adaptor subunit"/>
    <property type="match status" value="1"/>
</dbReference>
<dbReference type="Pfam" id="PF25917">
    <property type="entry name" value="BSH_RND"/>
    <property type="match status" value="1"/>
</dbReference>
<keyword evidence="4" id="KW-1133">Transmembrane helix</keyword>
<feature type="transmembrane region" description="Helical" evidence="4">
    <location>
        <begin position="53"/>
        <end position="72"/>
    </location>
</feature>
<dbReference type="EMBL" id="CP000252">
    <property type="protein sequence ID" value="ABC76643.1"/>
    <property type="molecule type" value="Genomic_DNA"/>
</dbReference>
<dbReference type="GO" id="GO:0022857">
    <property type="term" value="F:transmembrane transporter activity"/>
    <property type="evidence" value="ECO:0007669"/>
    <property type="project" value="InterPro"/>
</dbReference>
<dbReference type="Gene3D" id="1.10.287.470">
    <property type="entry name" value="Helix hairpin bin"/>
    <property type="match status" value="1"/>
</dbReference>
<evidence type="ECO:0000256" key="2">
    <source>
        <dbReference type="ARBA" id="ARBA00009477"/>
    </source>
</evidence>
<dbReference type="eggNOG" id="COG0845">
    <property type="taxonomic scope" value="Bacteria"/>
</dbReference>
<name>Q2LRD3_SYNAS</name>
<sequence length="456" mass="50199">MYRKQSLPEGKIKDRTEECVNRLNRGFGQNMGRRSDMWSISAQRHPARHLWSLLRIISYFAIVILFLAPVAGCSKGSKEAPKPPVVEVTTVIQKDVPVYREWIGTLDGMVNATIRAQVQGYLVKQNYRDGDVVKKGQVLFEIDPRTFQTALGQARGQLEAQQARWNTARANMVRIKPLADANAVSKKDLDDAIGAEQAARAAVHSAQASVDRAQLELGFTKIVSPVEGIAGLAKAQIGNLVGPGAMEELTTVSTVNPIKVYFQISEQEYIQTAQRSAASRGIRDGELILADGSIYPQKGYFAFADRQVDITTGTIKVAAIFPNPDNFLRPGQYGRVRIAVHVRKNALLVPQRAVSEVQGKYMAAVVGSDNRVEIRPVKTAERIDNLWVILEGLKPGERVIVEGIQKVRPGIPVMPTAFVEASSKPEAKTEAVPERKAEEKFQSPSKPADPAKTEKR</sequence>
<gene>
    <name evidence="9" type="ORF">SYN_02948</name>
</gene>
<organism evidence="9 10">
    <name type="scientific">Syntrophus aciditrophicus (strain SB)</name>
    <dbReference type="NCBI Taxonomy" id="56780"/>
    <lineage>
        <taxon>Bacteria</taxon>
        <taxon>Pseudomonadati</taxon>
        <taxon>Thermodesulfobacteriota</taxon>
        <taxon>Syntrophia</taxon>
        <taxon>Syntrophales</taxon>
        <taxon>Syntrophaceae</taxon>
        <taxon>Syntrophus</taxon>
    </lineage>
</organism>
<dbReference type="Proteomes" id="UP000001933">
    <property type="component" value="Chromosome"/>
</dbReference>
<dbReference type="STRING" id="56780.SYN_02948"/>
<dbReference type="SUPFAM" id="SSF111369">
    <property type="entry name" value="HlyD-like secretion proteins"/>
    <property type="match status" value="1"/>
</dbReference>
<evidence type="ECO:0000256" key="3">
    <source>
        <dbReference type="SAM" id="MobiDB-lite"/>
    </source>
</evidence>
<dbReference type="Pfam" id="PF25967">
    <property type="entry name" value="RND-MFP_C"/>
    <property type="match status" value="1"/>
</dbReference>
<comment type="similarity">
    <text evidence="2">Belongs to the membrane fusion protein (MFP) (TC 8.A.1) family.</text>
</comment>
<keyword evidence="4" id="KW-0472">Membrane</keyword>
<feature type="compositionally biased region" description="Basic and acidic residues" evidence="3">
    <location>
        <begin position="423"/>
        <end position="441"/>
    </location>
</feature>
<dbReference type="Gene3D" id="2.40.50.100">
    <property type="match status" value="1"/>
</dbReference>
<dbReference type="PANTHER" id="PTHR30158">
    <property type="entry name" value="ACRA/E-RELATED COMPONENT OF DRUG EFFLUX TRANSPORTER"/>
    <property type="match status" value="1"/>
</dbReference>
<keyword evidence="10" id="KW-1185">Reference proteome</keyword>
<dbReference type="GO" id="GO:0046677">
    <property type="term" value="P:response to antibiotic"/>
    <property type="evidence" value="ECO:0007669"/>
    <property type="project" value="TreeGrafter"/>
</dbReference>
<evidence type="ECO:0000313" key="9">
    <source>
        <dbReference type="EMBL" id="ABC76643.1"/>
    </source>
</evidence>
<dbReference type="InterPro" id="IPR058626">
    <property type="entry name" value="MdtA-like_b-barrel"/>
</dbReference>
<dbReference type="Pfam" id="PF25944">
    <property type="entry name" value="Beta-barrel_RND"/>
    <property type="match status" value="1"/>
</dbReference>
<dbReference type="InterPro" id="IPR006143">
    <property type="entry name" value="RND_pump_MFP"/>
</dbReference>
<dbReference type="InterPro" id="IPR058627">
    <property type="entry name" value="MdtA-like_C"/>
</dbReference>
<dbReference type="KEGG" id="sat:SYN_02948"/>
<evidence type="ECO:0000256" key="4">
    <source>
        <dbReference type="SAM" id="Phobius"/>
    </source>
</evidence>
<keyword evidence="4" id="KW-0812">Transmembrane</keyword>
<dbReference type="AlphaFoldDB" id="Q2LRD3"/>
<evidence type="ECO:0000313" key="10">
    <source>
        <dbReference type="Proteomes" id="UP000001933"/>
    </source>
</evidence>
<feature type="domain" description="Multidrug resistance protein MdtA-like barrel-sandwich hybrid" evidence="6">
    <location>
        <begin position="112"/>
        <end position="252"/>
    </location>
</feature>
<dbReference type="HOGENOM" id="CLU_018816_2_1_7"/>
<dbReference type="Gene3D" id="2.40.420.20">
    <property type="match status" value="1"/>
</dbReference>
<feature type="region of interest" description="Disordered" evidence="3">
    <location>
        <begin position="420"/>
        <end position="456"/>
    </location>
</feature>
<dbReference type="InterPro" id="IPR058624">
    <property type="entry name" value="MdtA-like_HH"/>
</dbReference>
<feature type="domain" description="Multidrug resistance protein MdtA-like alpha-helical hairpin" evidence="5">
    <location>
        <begin position="151"/>
        <end position="220"/>
    </location>
</feature>
<dbReference type="Pfam" id="PF25876">
    <property type="entry name" value="HH_MFP_RND"/>
    <property type="match status" value="1"/>
</dbReference>
<reference evidence="9 10" key="1">
    <citation type="journal article" date="2007" name="Proc. Natl. Acad. Sci. U.S.A.">
        <title>The genome of Syntrophus aciditrophicus: life at the thermodynamic limit of microbial growth.</title>
        <authorList>
            <person name="McInerney M.J."/>
            <person name="Rohlin L."/>
            <person name="Mouttaki H."/>
            <person name="Kim U."/>
            <person name="Krupp R.S."/>
            <person name="Rios-Hernandez L."/>
            <person name="Sieber J."/>
            <person name="Struchtemeyer C.G."/>
            <person name="Bhattacharyya A."/>
            <person name="Campbell J.W."/>
            <person name="Gunsalus R.P."/>
        </authorList>
    </citation>
    <scope>NUCLEOTIDE SEQUENCE [LARGE SCALE GENOMIC DNA]</scope>
    <source>
        <strain evidence="9 10">SB</strain>
    </source>
</reference>
<feature type="domain" description="Multidrug resistance protein MdtA-like beta-barrel" evidence="7">
    <location>
        <begin position="257"/>
        <end position="340"/>
    </location>
</feature>
<comment type="subcellular location">
    <subcellularLocation>
        <location evidence="1">Cell envelope</location>
    </subcellularLocation>
</comment>
<evidence type="ECO:0000259" key="5">
    <source>
        <dbReference type="Pfam" id="PF25876"/>
    </source>
</evidence>
<dbReference type="InParanoid" id="Q2LRD3"/>
<dbReference type="GO" id="GO:0005886">
    <property type="term" value="C:plasma membrane"/>
    <property type="evidence" value="ECO:0007669"/>
    <property type="project" value="TreeGrafter"/>
</dbReference>